<evidence type="ECO:0000313" key="3">
    <source>
        <dbReference type="Proteomes" id="UP000028006"/>
    </source>
</evidence>
<feature type="region of interest" description="Disordered" evidence="1">
    <location>
        <begin position="1"/>
        <end position="26"/>
    </location>
</feature>
<dbReference type="Proteomes" id="UP000028006">
    <property type="component" value="Unassembled WGS sequence"/>
</dbReference>
<gene>
    <name evidence="2" type="ORF">GZ77_25780</name>
</gene>
<name>A0A081MZ80_9GAMM</name>
<protein>
    <submittedName>
        <fullName evidence="2">Uncharacterized protein</fullName>
    </submittedName>
</protein>
<organism evidence="2 3">
    <name type="scientific">Endozoicomonas montiporae</name>
    <dbReference type="NCBI Taxonomy" id="1027273"/>
    <lineage>
        <taxon>Bacteria</taxon>
        <taxon>Pseudomonadati</taxon>
        <taxon>Pseudomonadota</taxon>
        <taxon>Gammaproteobacteria</taxon>
        <taxon>Oceanospirillales</taxon>
        <taxon>Endozoicomonadaceae</taxon>
        <taxon>Endozoicomonas</taxon>
    </lineage>
</organism>
<dbReference type="EMBL" id="JOKG01000007">
    <property type="protein sequence ID" value="KEQ11503.1"/>
    <property type="molecule type" value="Genomic_DNA"/>
</dbReference>
<proteinExistence type="predicted"/>
<accession>A0A081MZ80</accession>
<evidence type="ECO:0000256" key="1">
    <source>
        <dbReference type="SAM" id="MobiDB-lite"/>
    </source>
</evidence>
<keyword evidence="3" id="KW-1185">Reference proteome</keyword>
<sequence>MSGQKYDHKLDSAMAPESVNSPSLDPEESRQIFIPWIQGVPSELELPESRIVALDSKTVKGSAWNKGKDSIHMMNTCCTEAG</sequence>
<dbReference type="AlphaFoldDB" id="A0A081MZ80"/>
<reference evidence="2 3" key="1">
    <citation type="submission" date="2014-06" db="EMBL/GenBank/DDBJ databases">
        <title>Whole Genome Sequences of Three Symbiotic Endozoicomonas Bacteria.</title>
        <authorList>
            <person name="Neave M.J."/>
            <person name="Apprill A."/>
            <person name="Voolstra C.R."/>
        </authorList>
    </citation>
    <scope>NUCLEOTIDE SEQUENCE [LARGE SCALE GENOMIC DNA]</scope>
    <source>
        <strain evidence="2 3">LMG 24815</strain>
    </source>
</reference>
<evidence type="ECO:0000313" key="2">
    <source>
        <dbReference type="EMBL" id="KEQ11503.1"/>
    </source>
</evidence>
<feature type="compositionally biased region" description="Basic and acidic residues" evidence="1">
    <location>
        <begin position="1"/>
        <end position="11"/>
    </location>
</feature>
<comment type="caution">
    <text evidence="2">The sequence shown here is derived from an EMBL/GenBank/DDBJ whole genome shotgun (WGS) entry which is preliminary data.</text>
</comment>